<dbReference type="EMBL" id="BLKS01000001">
    <property type="protein sequence ID" value="GFG51882.1"/>
    <property type="molecule type" value="Genomic_DNA"/>
</dbReference>
<evidence type="ECO:0000313" key="2">
    <source>
        <dbReference type="EMBL" id="PEG40491.1"/>
    </source>
</evidence>
<evidence type="ECO:0000313" key="3">
    <source>
        <dbReference type="Proteomes" id="UP000220914"/>
    </source>
</evidence>
<proteinExistence type="predicted"/>
<dbReference type="RefSeq" id="WP_097939516.1">
    <property type="nucleotide sequence ID" value="NZ_BLKS01000001.1"/>
</dbReference>
<dbReference type="EMBL" id="PDCP01000010">
    <property type="protein sequence ID" value="PEG40491.1"/>
    <property type="molecule type" value="Genomic_DNA"/>
</dbReference>
<dbReference type="InterPro" id="IPR010982">
    <property type="entry name" value="Lambda_DNA-bd_dom_sf"/>
</dbReference>
<sequence>MSTTFAARLNRLFDTVYPPGRGPHSSSEVVAALRAQGISFSAPYLSQLRSGARDHPSEATITALAGFFRVDPAYFTDDEYFSKLEEELELLAALRDANVQRIASRMVGLSPSAQQDVATTVEQLRRKEHLV</sequence>
<evidence type="ECO:0000313" key="4">
    <source>
        <dbReference type="Proteomes" id="UP000465302"/>
    </source>
</evidence>
<reference evidence="2 3" key="1">
    <citation type="submission" date="2017-10" db="EMBL/GenBank/DDBJ databases">
        <title>The new phylogeny of genus Mycobacterium.</title>
        <authorList>
            <person name="Tortoli E."/>
            <person name="Trovato A."/>
            <person name="Cirillo D.M."/>
        </authorList>
    </citation>
    <scope>NUCLEOTIDE SEQUENCE [LARGE SCALE GENOMIC DNA]</scope>
    <source>
        <strain evidence="2 3">CCUG37673</strain>
    </source>
</reference>
<accession>A0A2A7NAK1</accession>
<comment type="caution">
    <text evidence="2">The sequence shown here is derived from an EMBL/GenBank/DDBJ whole genome shotgun (WGS) entry which is preliminary data.</text>
</comment>
<reference evidence="1 4" key="2">
    <citation type="journal article" date="2019" name="Emerg. Microbes Infect.">
        <title>Comprehensive subspecies identification of 175 nontuberculous mycobacteria species based on 7547 genomic profiles.</title>
        <authorList>
            <person name="Matsumoto Y."/>
            <person name="Kinjo T."/>
            <person name="Motooka D."/>
            <person name="Nabeya D."/>
            <person name="Jung N."/>
            <person name="Uechi K."/>
            <person name="Horii T."/>
            <person name="Iida T."/>
            <person name="Fujita J."/>
            <person name="Nakamura S."/>
        </authorList>
    </citation>
    <scope>NUCLEOTIDE SEQUENCE [LARGE SCALE GENOMIC DNA]</scope>
    <source>
        <strain evidence="1 4">JCM 6377</strain>
    </source>
</reference>
<keyword evidence="3" id="KW-1185">Reference proteome</keyword>
<dbReference type="OrthoDB" id="2679623at2"/>
<dbReference type="Gene3D" id="1.10.260.40">
    <property type="entry name" value="lambda repressor-like DNA-binding domains"/>
    <property type="match status" value="1"/>
</dbReference>
<protein>
    <submittedName>
        <fullName evidence="1">Secretion protein EspR</fullName>
    </submittedName>
    <submittedName>
        <fullName evidence="2">Transcriptional regulator</fullName>
    </submittedName>
</protein>
<dbReference type="Proteomes" id="UP000220914">
    <property type="component" value="Unassembled WGS sequence"/>
</dbReference>
<dbReference type="Proteomes" id="UP000465302">
    <property type="component" value="Unassembled WGS sequence"/>
</dbReference>
<dbReference type="AlphaFoldDB" id="A0A2A7NAK1"/>
<dbReference type="GO" id="GO:0003677">
    <property type="term" value="F:DNA binding"/>
    <property type="evidence" value="ECO:0007669"/>
    <property type="project" value="InterPro"/>
</dbReference>
<gene>
    <name evidence="2" type="ORF">CQY20_07450</name>
    <name evidence="1" type="ORF">MAGR_33230</name>
</gene>
<reference evidence="1" key="3">
    <citation type="submission" date="2020-02" db="EMBL/GenBank/DDBJ databases">
        <authorList>
            <person name="Matsumoto Y."/>
            <person name="Motooka D."/>
            <person name="Nakamura S."/>
        </authorList>
    </citation>
    <scope>NUCLEOTIDE SEQUENCE</scope>
    <source>
        <strain evidence="1">JCM 6377</strain>
    </source>
</reference>
<name>A0A2A7NAK1_MYCAG</name>
<evidence type="ECO:0000313" key="1">
    <source>
        <dbReference type="EMBL" id="GFG51882.1"/>
    </source>
</evidence>
<organism evidence="2 3">
    <name type="scientific">Mycolicibacterium agri</name>
    <name type="common">Mycobacterium agri</name>
    <dbReference type="NCBI Taxonomy" id="36811"/>
    <lineage>
        <taxon>Bacteria</taxon>
        <taxon>Bacillati</taxon>
        <taxon>Actinomycetota</taxon>
        <taxon>Actinomycetes</taxon>
        <taxon>Mycobacteriales</taxon>
        <taxon>Mycobacteriaceae</taxon>
        <taxon>Mycolicibacterium</taxon>
    </lineage>
</organism>